<keyword evidence="8" id="KW-0862">Zinc</keyword>
<dbReference type="AlphaFoldDB" id="A0A1V2L8J5"/>
<evidence type="ECO:0000256" key="2">
    <source>
        <dbReference type="ARBA" id="ARBA00022670"/>
    </source>
</evidence>
<dbReference type="GO" id="GO:0016579">
    <property type="term" value="P:protein deubiquitination"/>
    <property type="evidence" value="ECO:0007669"/>
    <property type="project" value="TreeGrafter"/>
</dbReference>
<dbReference type="Gene3D" id="3.10.20.90">
    <property type="entry name" value="Phosphatidylinositol 3-kinase Catalytic Subunit, Chain A, domain 1"/>
    <property type="match status" value="1"/>
</dbReference>
<evidence type="ECO:0000259" key="11">
    <source>
        <dbReference type="PROSITE" id="PS50802"/>
    </source>
</evidence>
<evidence type="ECO:0000256" key="7">
    <source>
        <dbReference type="ARBA" id="ARBA00022807"/>
    </source>
</evidence>
<dbReference type="Gene3D" id="3.90.70.80">
    <property type="match status" value="1"/>
</dbReference>
<evidence type="ECO:0000256" key="9">
    <source>
        <dbReference type="RuleBase" id="RU367104"/>
    </source>
</evidence>
<keyword evidence="6 9" id="KW-0378">Hydrolase</keyword>
<evidence type="ECO:0000256" key="3">
    <source>
        <dbReference type="ARBA" id="ARBA00022723"/>
    </source>
</evidence>
<keyword evidence="7 9" id="KW-0788">Thiol protease</keyword>
<keyword evidence="4" id="KW-0863">Zinc-finger</keyword>
<evidence type="ECO:0000256" key="10">
    <source>
        <dbReference type="SAM" id="MobiDB-lite"/>
    </source>
</evidence>
<dbReference type="OMA" id="TRCILVY"/>
<feature type="domain" description="OTU" evidence="11">
    <location>
        <begin position="126"/>
        <end position="247"/>
    </location>
</feature>
<dbReference type="Pfam" id="PF21403">
    <property type="entry name" value="OTU1_UBXL"/>
    <property type="match status" value="1"/>
</dbReference>
<dbReference type="GO" id="GO:0030968">
    <property type="term" value="P:endoplasmic reticulum unfolded protein response"/>
    <property type="evidence" value="ECO:0007669"/>
    <property type="project" value="TreeGrafter"/>
</dbReference>
<dbReference type="GO" id="GO:0036503">
    <property type="term" value="P:ERAD pathway"/>
    <property type="evidence" value="ECO:0007669"/>
    <property type="project" value="TreeGrafter"/>
</dbReference>
<evidence type="ECO:0000256" key="5">
    <source>
        <dbReference type="ARBA" id="ARBA00022786"/>
    </source>
</evidence>
<protein>
    <recommendedName>
        <fullName evidence="9">Ubiquitin thioesterase OTU</fullName>
        <ecNumber evidence="9">3.4.19.12</ecNumber>
    </recommendedName>
</protein>
<dbReference type="InterPro" id="IPR048857">
    <property type="entry name" value="OTU1_Ubl"/>
</dbReference>
<dbReference type="CDD" id="cd22745">
    <property type="entry name" value="OTU_OTU1"/>
    <property type="match status" value="1"/>
</dbReference>
<dbReference type="EC" id="3.4.19.12" evidence="9"/>
<name>A0A1V2L8J5_CYBFA</name>
<proteinExistence type="predicted"/>
<dbReference type="PROSITE" id="PS00028">
    <property type="entry name" value="ZINC_FINGER_C2H2_1"/>
    <property type="match status" value="1"/>
</dbReference>
<dbReference type="Pfam" id="PF24560">
    <property type="entry name" value="zf-C2H2_OTU1_C"/>
    <property type="match status" value="1"/>
</dbReference>
<accession>A0A1V2L8J5</accession>
<comment type="catalytic activity">
    <reaction evidence="1 9">
        <text>Thiol-dependent hydrolysis of ester, thioester, amide, peptide and isopeptide bonds formed by the C-terminal Gly of ubiquitin (a 76-residue protein attached to proteins as an intracellular targeting signal).</text>
        <dbReference type="EC" id="3.4.19.12"/>
    </reaction>
</comment>
<dbReference type="InterPro" id="IPR013087">
    <property type="entry name" value="Znf_C2H2_type"/>
</dbReference>
<gene>
    <name evidence="12" type="ORF">BON22_2056</name>
</gene>
<dbReference type="STRING" id="36022.A0A1V2L8J5"/>
<keyword evidence="3" id="KW-0479">Metal-binding</keyword>
<keyword evidence="5 9" id="KW-0833">Ubl conjugation pathway</keyword>
<evidence type="ECO:0000313" key="13">
    <source>
        <dbReference type="Proteomes" id="UP000189513"/>
    </source>
</evidence>
<dbReference type="Pfam" id="PF02338">
    <property type="entry name" value="OTU"/>
    <property type="match status" value="1"/>
</dbReference>
<comment type="subcellular location">
    <subcellularLocation>
        <location evidence="9">Cytoplasm</location>
    </subcellularLocation>
</comment>
<organism evidence="12 13">
    <name type="scientific">Cyberlindnera fabianii</name>
    <name type="common">Yeast</name>
    <name type="synonym">Hansenula fabianii</name>
    <dbReference type="NCBI Taxonomy" id="36022"/>
    <lineage>
        <taxon>Eukaryota</taxon>
        <taxon>Fungi</taxon>
        <taxon>Dikarya</taxon>
        <taxon>Ascomycota</taxon>
        <taxon>Saccharomycotina</taxon>
        <taxon>Saccharomycetes</taxon>
        <taxon>Phaffomycetales</taxon>
        <taxon>Phaffomycetaceae</taxon>
        <taxon>Cyberlindnera</taxon>
    </lineage>
</organism>
<dbReference type="PROSITE" id="PS50802">
    <property type="entry name" value="OTU"/>
    <property type="match status" value="1"/>
</dbReference>
<feature type="compositionally biased region" description="Low complexity" evidence="10">
    <location>
        <begin position="94"/>
        <end position="112"/>
    </location>
</feature>
<keyword evidence="2" id="KW-0645">Protease</keyword>
<feature type="region of interest" description="Disordered" evidence="10">
    <location>
        <begin position="94"/>
        <end position="114"/>
    </location>
</feature>
<reference evidence="13" key="1">
    <citation type="journal article" date="2017" name="Genome Announc.">
        <title>Genome sequences of Cyberlindnera fabianii 65, Pichia kudriavzevii 129, and Saccharomyces cerevisiae 131 isolated from fermented masau fruits in Zimbabwe.</title>
        <authorList>
            <person name="van Rijswijck I.M.H."/>
            <person name="Derks M.F.L."/>
            <person name="Abee T."/>
            <person name="de Ridder D."/>
            <person name="Smid E.J."/>
        </authorList>
    </citation>
    <scope>NUCLEOTIDE SEQUENCE [LARGE SCALE GENOMIC DNA]</scope>
    <source>
        <strain evidence="13">65</strain>
    </source>
</reference>
<comment type="caution">
    <text evidence="12">The sequence shown here is derived from an EMBL/GenBank/DDBJ whole genome shotgun (WGS) entry which is preliminary data.</text>
</comment>
<dbReference type="PANTHER" id="PTHR13312">
    <property type="entry name" value="HIV-INDUCED PROTEIN-7-LIKE PROTEASE"/>
    <property type="match status" value="1"/>
</dbReference>
<dbReference type="EMBL" id="MPUK01000003">
    <property type="protein sequence ID" value="ONH68173.1"/>
    <property type="molecule type" value="Genomic_DNA"/>
</dbReference>
<dbReference type="VEuPathDB" id="FungiDB:BON22_2056"/>
<comment type="function">
    <text evidence="9">Hydrolase that can remove conjugated ubiquitin from proteins and may therefore play an important regulatory role at the level of protein turnover by preventing degradation.</text>
</comment>
<dbReference type="GO" id="GO:0005829">
    <property type="term" value="C:cytosol"/>
    <property type="evidence" value="ECO:0007669"/>
    <property type="project" value="TreeGrafter"/>
</dbReference>
<evidence type="ECO:0000313" key="12">
    <source>
        <dbReference type="EMBL" id="ONH68173.1"/>
    </source>
</evidence>
<evidence type="ECO:0000256" key="4">
    <source>
        <dbReference type="ARBA" id="ARBA00022771"/>
    </source>
</evidence>
<dbReference type="GO" id="GO:0004843">
    <property type="term" value="F:cysteine-type deubiquitinase activity"/>
    <property type="evidence" value="ECO:0007669"/>
    <property type="project" value="UniProtKB-UniRule"/>
</dbReference>
<evidence type="ECO:0000256" key="1">
    <source>
        <dbReference type="ARBA" id="ARBA00000707"/>
    </source>
</evidence>
<dbReference type="PANTHER" id="PTHR13312:SF0">
    <property type="entry name" value="UBIQUITIN THIOESTERASE OTU1"/>
    <property type="match status" value="1"/>
</dbReference>
<evidence type="ECO:0000256" key="8">
    <source>
        <dbReference type="ARBA" id="ARBA00022833"/>
    </source>
</evidence>
<dbReference type="GO" id="GO:0005634">
    <property type="term" value="C:nucleus"/>
    <property type="evidence" value="ECO:0007669"/>
    <property type="project" value="TreeGrafter"/>
</dbReference>
<keyword evidence="13" id="KW-1185">Reference proteome</keyword>
<sequence length="329" mass="35835">MRLKVVTPEKQEVVVVDDNATIGQLVQQLVDGGTTTTTSIKVRSGFPPKLVDMTEPSASLLDIGIRAGDKLMVEEDKQAEAAPVAASAVPTVNATVPPAATPASKTTASSSPKGNIPHIQMPVGYLVLRRVPDDNSCLFRSISYAVMSNMEEGSQLRSIVADAIRSDTTSTYSAAILGKPVDEYIDWIQKPTSWGGAIELQILSKYLNITIHTLDVETTRVYSFNEGMPRFIYLLYSGIHYDTVAYTPLSDLNSTEGDECAIGIDSEIAFEFADAVQKLGKKLNNSRYVTNTKTFTIKCLVCQNKFKGEKDASKHAQETMHLEFGEVDA</sequence>
<evidence type="ECO:0000256" key="6">
    <source>
        <dbReference type="ARBA" id="ARBA00022801"/>
    </source>
</evidence>
<dbReference type="Proteomes" id="UP000189513">
    <property type="component" value="Unassembled WGS sequence"/>
</dbReference>
<dbReference type="InterPro" id="IPR038765">
    <property type="entry name" value="Papain-like_cys_pep_sf"/>
</dbReference>
<keyword evidence="9" id="KW-0963">Cytoplasm</keyword>
<dbReference type="SUPFAM" id="SSF54001">
    <property type="entry name" value="Cysteine proteinases"/>
    <property type="match status" value="1"/>
</dbReference>
<dbReference type="InterPro" id="IPR003323">
    <property type="entry name" value="OTU_dom"/>
</dbReference>
<dbReference type="InterPro" id="IPR057766">
    <property type="entry name" value="Znf-C2H2_OTU1-like_C"/>
</dbReference>